<dbReference type="EMBL" id="KK198762">
    <property type="protein sequence ID" value="KCW50285.1"/>
    <property type="molecule type" value="Genomic_DNA"/>
</dbReference>
<evidence type="ECO:0000256" key="2">
    <source>
        <dbReference type="ARBA" id="ARBA00022679"/>
    </source>
</evidence>
<sequence length="341" mass="39326">MAITQSPQKQSTAEGVEDDQGLSNECKDLLLSLPKEKGWRTKHIYLFQGFWCQPKEIQSILSFQRHFQAQDSDIVLSTIPKSGTTWLKALAFAIANREKYPISKKKSHPLLTSNPHDLVPFFEYKVYASSDLPDLSKFPEPRIFGTHIPFPALAEPIKNSQCKIVYICRNPFDTFVSSWMYLNKVKPDSMPMVQLEEAFEMYCNGTMGYGPFWNHMLGYWNESLKRPDKVLFLKYEEMKEDIVSHVKKLAIFLGYPFSVQEERDGVVEDLSELCSFEKMKDLEVNRSGKSIMNFENKNLFRKAEIGDWVNYLSPPMEEQLSKVLEEKLSASGLTFKAAKRP</sequence>
<dbReference type="EC" id="2.8.2.-" evidence="3"/>
<evidence type="ECO:0000256" key="3">
    <source>
        <dbReference type="RuleBase" id="RU361155"/>
    </source>
</evidence>
<dbReference type="InterPro" id="IPR027417">
    <property type="entry name" value="P-loop_NTPase"/>
</dbReference>
<protein>
    <recommendedName>
        <fullName evidence="3">Sulfotransferase</fullName>
        <ecNumber evidence="3">2.8.2.-</ecNumber>
    </recommendedName>
</protein>
<dbReference type="GO" id="GO:0008146">
    <property type="term" value="F:sulfotransferase activity"/>
    <property type="evidence" value="ECO:0000318"/>
    <property type="project" value="GO_Central"/>
</dbReference>
<reference evidence="6" key="1">
    <citation type="submission" date="2013-07" db="EMBL/GenBank/DDBJ databases">
        <title>The genome of Eucalyptus grandis.</title>
        <authorList>
            <person name="Schmutz J."/>
            <person name="Hayes R."/>
            <person name="Myburg A."/>
            <person name="Tuskan G."/>
            <person name="Grattapaglia D."/>
            <person name="Rokhsar D.S."/>
        </authorList>
    </citation>
    <scope>NUCLEOTIDE SEQUENCE</scope>
    <source>
        <tissue evidence="6">Leaf extractions</tissue>
    </source>
</reference>
<feature type="compositionally biased region" description="Polar residues" evidence="4">
    <location>
        <begin position="1"/>
        <end position="13"/>
    </location>
</feature>
<dbReference type="AlphaFoldDB" id="A0A059AA86"/>
<accession>A0A059AA86</accession>
<dbReference type="InParanoid" id="A0A059AA86"/>
<evidence type="ECO:0000259" key="5">
    <source>
        <dbReference type="Pfam" id="PF00685"/>
    </source>
</evidence>
<dbReference type="GO" id="GO:0051923">
    <property type="term" value="P:sulfation"/>
    <property type="evidence" value="ECO:0000318"/>
    <property type="project" value="GO_Central"/>
</dbReference>
<dbReference type="PANTHER" id="PTHR11783">
    <property type="entry name" value="SULFOTRANSFERASE SULT"/>
    <property type="match status" value="1"/>
</dbReference>
<gene>
    <name evidence="6" type="ORF">EUGRSUZ_J00069</name>
</gene>
<evidence type="ECO:0000313" key="6">
    <source>
        <dbReference type="EMBL" id="KCW50285.1"/>
    </source>
</evidence>
<dbReference type="FunCoup" id="A0A059AA86">
    <property type="interactions" value="60"/>
</dbReference>
<dbReference type="Pfam" id="PF00685">
    <property type="entry name" value="Sulfotransfer_1"/>
    <property type="match status" value="1"/>
</dbReference>
<dbReference type="KEGG" id="egr:104420943"/>
<evidence type="ECO:0000256" key="1">
    <source>
        <dbReference type="ARBA" id="ARBA00005771"/>
    </source>
</evidence>
<dbReference type="OrthoDB" id="205623at2759"/>
<dbReference type="InterPro" id="IPR000863">
    <property type="entry name" value="Sulfotransferase_dom"/>
</dbReference>
<dbReference type="Gramene" id="KCW50285">
    <property type="protein sequence ID" value="KCW50285"/>
    <property type="gene ID" value="EUGRSUZ_J00069"/>
</dbReference>
<evidence type="ECO:0000256" key="4">
    <source>
        <dbReference type="SAM" id="MobiDB-lite"/>
    </source>
</evidence>
<feature type="region of interest" description="Disordered" evidence="4">
    <location>
        <begin position="1"/>
        <end position="20"/>
    </location>
</feature>
<organism evidence="6">
    <name type="scientific">Eucalyptus grandis</name>
    <name type="common">Flooded gum</name>
    <dbReference type="NCBI Taxonomy" id="71139"/>
    <lineage>
        <taxon>Eukaryota</taxon>
        <taxon>Viridiplantae</taxon>
        <taxon>Streptophyta</taxon>
        <taxon>Embryophyta</taxon>
        <taxon>Tracheophyta</taxon>
        <taxon>Spermatophyta</taxon>
        <taxon>Magnoliopsida</taxon>
        <taxon>eudicotyledons</taxon>
        <taxon>Gunneridae</taxon>
        <taxon>Pentapetalae</taxon>
        <taxon>rosids</taxon>
        <taxon>malvids</taxon>
        <taxon>Myrtales</taxon>
        <taxon>Myrtaceae</taxon>
        <taxon>Myrtoideae</taxon>
        <taxon>Eucalypteae</taxon>
        <taxon>Eucalyptus</taxon>
    </lineage>
</organism>
<dbReference type="SUPFAM" id="SSF52540">
    <property type="entry name" value="P-loop containing nucleoside triphosphate hydrolases"/>
    <property type="match status" value="1"/>
</dbReference>
<dbReference type="eggNOG" id="KOG1584">
    <property type="taxonomic scope" value="Eukaryota"/>
</dbReference>
<dbReference type="OMA" id="EFPILEC"/>
<dbReference type="Gene3D" id="3.40.50.300">
    <property type="entry name" value="P-loop containing nucleotide triphosphate hydrolases"/>
    <property type="match status" value="1"/>
</dbReference>
<dbReference type="GO" id="GO:0005737">
    <property type="term" value="C:cytoplasm"/>
    <property type="evidence" value="ECO:0000318"/>
    <property type="project" value="GO_Central"/>
</dbReference>
<proteinExistence type="inferred from homology"/>
<comment type="similarity">
    <text evidence="1 3">Belongs to the sulfotransferase 1 family.</text>
</comment>
<feature type="domain" description="Sulfotransferase" evidence="5">
    <location>
        <begin position="71"/>
        <end position="331"/>
    </location>
</feature>
<name>A0A059AA86_EUCGR</name>
<keyword evidence="2 3" id="KW-0808">Transferase</keyword>